<evidence type="ECO:0000313" key="7">
    <source>
        <dbReference type="EMBL" id="CAE0245509.1"/>
    </source>
</evidence>
<dbReference type="GO" id="GO:0005634">
    <property type="term" value="C:nucleus"/>
    <property type="evidence" value="ECO:0007669"/>
    <property type="project" value="TreeGrafter"/>
</dbReference>
<evidence type="ECO:0000313" key="5">
    <source>
        <dbReference type="EMBL" id="CAE0245503.1"/>
    </source>
</evidence>
<gene>
    <name evidence="5" type="ORF">PBIL07802_LOCUS7684</name>
    <name evidence="6" type="ORF">PBIL07802_LOCUS7686</name>
    <name evidence="7" type="ORF">PBIL07802_LOCUS7690</name>
    <name evidence="8" type="ORF">PBIL07802_LOCUS7694</name>
</gene>
<dbReference type="GO" id="GO:0043161">
    <property type="term" value="P:proteasome-mediated ubiquitin-dependent protein catabolic process"/>
    <property type="evidence" value="ECO:0007669"/>
    <property type="project" value="TreeGrafter"/>
</dbReference>
<dbReference type="PANTHER" id="PTHR10223:SF0">
    <property type="entry name" value="26S PROTEASOME NON-ATPASE REGULATORY SUBUNIT 4"/>
    <property type="match status" value="1"/>
</dbReference>
<dbReference type="GO" id="GO:0031593">
    <property type="term" value="F:polyubiquitin modification-dependent protein binding"/>
    <property type="evidence" value="ECO:0007669"/>
    <property type="project" value="TreeGrafter"/>
</dbReference>
<dbReference type="EMBL" id="HBIB01011821">
    <property type="protein sequence ID" value="CAE0245503.1"/>
    <property type="molecule type" value="Transcribed_RNA"/>
</dbReference>
<evidence type="ECO:0000313" key="6">
    <source>
        <dbReference type="EMBL" id="CAE0245505.1"/>
    </source>
</evidence>
<dbReference type="FunFam" id="3.40.50.410:FF:000005">
    <property type="entry name" value="26S proteasome non-ATPase regulatory subunit 4"/>
    <property type="match status" value="1"/>
</dbReference>
<protein>
    <recommendedName>
        <fullName evidence="4">VWFA domain-containing protein</fullName>
    </recommendedName>
</protein>
<dbReference type="InterPro" id="IPR027040">
    <property type="entry name" value="PSMD4"/>
</dbReference>
<dbReference type="PANTHER" id="PTHR10223">
    <property type="entry name" value="26S PROTEASOME NON-ATPASE REGULATORY SUBUNIT 4"/>
    <property type="match status" value="1"/>
</dbReference>
<feature type="region of interest" description="Disordered" evidence="3">
    <location>
        <begin position="308"/>
        <end position="373"/>
    </location>
</feature>
<sequence length="373" mass="39382">MPLECCMICVDSSEYMRNGDFAPTRMAAQMDTIHALCNRKIDSHPENTLGILRSGGSRAEVLLTPTKDMGKILGTLGAVQMGGCMNLKMALQMSNIALKHRQNRSHPGRIVAFVGSPILESKEELVSLAKKLKKSSIAVDIVNFGEEVLNAEKLEAFIGAVNSRENSHLVTVPAGPHFLSNLVMSSPIGSDGEAVAGGEGNGGFAEFGGVNPELDPDLAWAMQASLAEARGGQAETSSAAAPVVHGEEGLPTSDESALQEALGLSLAQSGEGQEHMVVEESAARGHSDGGEEGMDPEMLRAIQMSLEGKTEEEGGRASGQEELARMAEETLSSPEFMDSVIASLPGVNAEDPALKGLLKKEDKKEDDDEKDGK</sequence>
<dbReference type="PROSITE" id="PS50234">
    <property type="entry name" value="VWFA"/>
    <property type="match status" value="1"/>
</dbReference>
<comment type="similarity">
    <text evidence="1">Belongs to the proteasome subunit S5A family.</text>
</comment>
<dbReference type="InterPro" id="IPR036465">
    <property type="entry name" value="vWFA_dom_sf"/>
</dbReference>
<dbReference type="SMART" id="SM00726">
    <property type="entry name" value="UIM"/>
    <property type="match status" value="3"/>
</dbReference>
<dbReference type="InterPro" id="IPR003903">
    <property type="entry name" value="UIM_dom"/>
</dbReference>
<feature type="region of interest" description="Disordered" evidence="3">
    <location>
        <begin position="229"/>
        <end position="257"/>
    </location>
</feature>
<dbReference type="EMBL" id="HBIB01011823">
    <property type="protein sequence ID" value="CAE0245505.1"/>
    <property type="molecule type" value="Transcribed_RNA"/>
</dbReference>
<organism evidence="6">
    <name type="scientific">Palpitomonas bilix</name>
    <dbReference type="NCBI Taxonomy" id="652834"/>
    <lineage>
        <taxon>Eukaryota</taxon>
        <taxon>Eukaryota incertae sedis</taxon>
    </lineage>
</organism>
<dbReference type="GO" id="GO:0005829">
    <property type="term" value="C:cytosol"/>
    <property type="evidence" value="ECO:0007669"/>
    <property type="project" value="TreeGrafter"/>
</dbReference>
<feature type="compositionally biased region" description="Acidic residues" evidence="3">
    <location>
        <begin position="364"/>
        <end position="373"/>
    </location>
</feature>
<reference evidence="6" key="1">
    <citation type="submission" date="2021-01" db="EMBL/GenBank/DDBJ databases">
        <authorList>
            <person name="Corre E."/>
            <person name="Pelletier E."/>
            <person name="Niang G."/>
            <person name="Scheremetjew M."/>
            <person name="Finn R."/>
            <person name="Kale V."/>
            <person name="Holt S."/>
            <person name="Cochrane G."/>
            <person name="Meng A."/>
            <person name="Brown T."/>
            <person name="Cohen L."/>
        </authorList>
    </citation>
    <scope>NUCLEOTIDE SEQUENCE</scope>
    <source>
        <strain evidence="6">NIES-2562</strain>
    </source>
</reference>
<feature type="domain" description="VWFA" evidence="4">
    <location>
        <begin position="5"/>
        <end position="188"/>
    </location>
</feature>
<dbReference type="EMBL" id="HBIB01011832">
    <property type="protein sequence ID" value="CAE0245513.1"/>
    <property type="molecule type" value="Transcribed_RNA"/>
</dbReference>
<dbReference type="EMBL" id="HBIB01011828">
    <property type="protein sequence ID" value="CAE0245509.1"/>
    <property type="molecule type" value="Transcribed_RNA"/>
</dbReference>
<evidence type="ECO:0000313" key="8">
    <source>
        <dbReference type="EMBL" id="CAE0245513.1"/>
    </source>
</evidence>
<dbReference type="Gene3D" id="6.10.140.100">
    <property type="match status" value="1"/>
</dbReference>
<evidence type="ECO:0000259" key="4">
    <source>
        <dbReference type="PROSITE" id="PS50234"/>
    </source>
</evidence>
<dbReference type="Gene3D" id="3.40.50.410">
    <property type="entry name" value="von Willebrand factor, type A domain"/>
    <property type="match status" value="1"/>
</dbReference>
<dbReference type="InterPro" id="IPR002035">
    <property type="entry name" value="VWF_A"/>
</dbReference>
<proteinExistence type="inferred from homology"/>
<name>A0A7S3D3N7_9EUKA</name>
<keyword evidence="2" id="KW-0647">Proteasome</keyword>
<dbReference type="GO" id="GO:0008540">
    <property type="term" value="C:proteasome regulatory particle, base subcomplex"/>
    <property type="evidence" value="ECO:0007669"/>
    <property type="project" value="TreeGrafter"/>
</dbReference>
<dbReference type="SUPFAM" id="SSF53300">
    <property type="entry name" value="vWA-like"/>
    <property type="match status" value="1"/>
</dbReference>
<dbReference type="Pfam" id="PF13519">
    <property type="entry name" value="VWA_2"/>
    <property type="match status" value="1"/>
</dbReference>
<evidence type="ECO:0000256" key="2">
    <source>
        <dbReference type="ARBA" id="ARBA00022942"/>
    </source>
</evidence>
<accession>A0A7S3D3N7</accession>
<evidence type="ECO:0000256" key="3">
    <source>
        <dbReference type="SAM" id="MobiDB-lite"/>
    </source>
</evidence>
<dbReference type="AlphaFoldDB" id="A0A7S3D3N7"/>
<evidence type="ECO:0000256" key="1">
    <source>
        <dbReference type="ARBA" id="ARBA00005574"/>
    </source>
</evidence>